<dbReference type="EMBL" id="ML736865">
    <property type="protein sequence ID" value="KAE8398161.1"/>
    <property type="molecule type" value="Genomic_DNA"/>
</dbReference>
<gene>
    <name evidence="2" type="ORF">BDV37DRAFT_264049</name>
</gene>
<evidence type="ECO:0000256" key="1">
    <source>
        <dbReference type="SAM" id="Phobius"/>
    </source>
</evidence>
<accession>A0A5N7CVJ4</accession>
<dbReference type="RefSeq" id="XP_031935480.1">
    <property type="nucleotide sequence ID" value="XM_032083623.1"/>
</dbReference>
<name>A0A5N7CVJ4_9EURO</name>
<evidence type="ECO:0000313" key="3">
    <source>
        <dbReference type="Proteomes" id="UP000325579"/>
    </source>
</evidence>
<sequence>MVLFAIAIDLRSTNSITVQVYVQVSDPMSLNFYSLYDETQPFFIFLVPLILGLVLVTSSMNGMDF</sequence>
<evidence type="ECO:0000313" key="2">
    <source>
        <dbReference type="EMBL" id="KAE8398161.1"/>
    </source>
</evidence>
<proteinExistence type="predicted"/>
<organism evidence="2 3">
    <name type="scientific">Aspergillus pseudonomiae</name>
    <dbReference type="NCBI Taxonomy" id="1506151"/>
    <lineage>
        <taxon>Eukaryota</taxon>
        <taxon>Fungi</taxon>
        <taxon>Dikarya</taxon>
        <taxon>Ascomycota</taxon>
        <taxon>Pezizomycotina</taxon>
        <taxon>Eurotiomycetes</taxon>
        <taxon>Eurotiomycetidae</taxon>
        <taxon>Eurotiales</taxon>
        <taxon>Aspergillaceae</taxon>
        <taxon>Aspergillus</taxon>
        <taxon>Aspergillus subgen. Circumdati</taxon>
    </lineage>
</organism>
<keyword evidence="3" id="KW-1185">Reference proteome</keyword>
<keyword evidence="1" id="KW-1133">Transmembrane helix</keyword>
<protein>
    <submittedName>
        <fullName evidence="2">Uncharacterized protein</fullName>
    </submittedName>
</protein>
<reference evidence="2 3" key="1">
    <citation type="submission" date="2019-04" db="EMBL/GenBank/DDBJ databases">
        <authorList>
            <consortium name="DOE Joint Genome Institute"/>
            <person name="Mondo S."/>
            <person name="Kjaerbolling I."/>
            <person name="Vesth T."/>
            <person name="Frisvad J.C."/>
            <person name="Nybo J.L."/>
            <person name="Theobald S."/>
            <person name="Kildgaard S."/>
            <person name="Isbrandt T."/>
            <person name="Kuo A."/>
            <person name="Sato A."/>
            <person name="Lyhne E.K."/>
            <person name="Kogle M.E."/>
            <person name="Wiebenga A."/>
            <person name="Kun R.S."/>
            <person name="Lubbers R.J."/>
            <person name="Makela M.R."/>
            <person name="Barry K."/>
            <person name="Chovatia M."/>
            <person name="Clum A."/>
            <person name="Daum C."/>
            <person name="Haridas S."/>
            <person name="He G."/>
            <person name="LaButti K."/>
            <person name="Lipzen A."/>
            <person name="Riley R."/>
            <person name="Salamov A."/>
            <person name="Simmons B.A."/>
            <person name="Magnuson J.K."/>
            <person name="Henrissat B."/>
            <person name="Mortensen U.H."/>
            <person name="Larsen T.O."/>
            <person name="Devries R.P."/>
            <person name="Grigoriev I.V."/>
            <person name="Machida M."/>
            <person name="Baker S.E."/>
            <person name="Andersen M.R."/>
            <person name="Cantor M.N."/>
            <person name="Hua S.X."/>
        </authorList>
    </citation>
    <scope>NUCLEOTIDE SEQUENCE [LARGE SCALE GENOMIC DNA]</scope>
    <source>
        <strain evidence="2 3">CBS 119388</strain>
    </source>
</reference>
<keyword evidence="1" id="KW-0472">Membrane</keyword>
<feature type="transmembrane region" description="Helical" evidence="1">
    <location>
        <begin position="39"/>
        <end position="57"/>
    </location>
</feature>
<dbReference type="GeneID" id="43668314"/>
<keyword evidence="1" id="KW-0812">Transmembrane</keyword>
<dbReference type="AlphaFoldDB" id="A0A5N7CVJ4"/>
<dbReference type="Proteomes" id="UP000325579">
    <property type="component" value="Unassembled WGS sequence"/>
</dbReference>